<gene>
    <name evidence="2" type="ORF">CDAR_58491</name>
</gene>
<accession>A0AAV4U7D4</accession>
<reference evidence="2 3" key="1">
    <citation type="submission" date="2021-06" db="EMBL/GenBank/DDBJ databases">
        <title>Caerostris darwini draft genome.</title>
        <authorList>
            <person name="Kono N."/>
            <person name="Arakawa K."/>
        </authorList>
    </citation>
    <scope>NUCLEOTIDE SEQUENCE [LARGE SCALE GENOMIC DNA]</scope>
</reference>
<protein>
    <submittedName>
        <fullName evidence="2">Uncharacterized protein</fullName>
    </submittedName>
</protein>
<keyword evidence="3" id="KW-1185">Reference proteome</keyword>
<sequence length="92" mass="10625">MAFFSFVSRENTNQRPLSCGPQPVSKCPGDDVGCLSNFAFLPADRVHYFRWDLLETRGPKRKQIFVVITGQNEIKRTYDLWTVDKDSNFMSC</sequence>
<dbReference type="AlphaFoldDB" id="A0AAV4U7D4"/>
<dbReference type="Proteomes" id="UP001054837">
    <property type="component" value="Unassembled WGS sequence"/>
</dbReference>
<feature type="region of interest" description="Disordered" evidence="1">
    <location>
        <begin position="1"/>
        <end position="20"/>
    </location>
</feature>
<name>A0AAV4U7D4_9ARAC</name>
<proteinExistence type="predicted"/>
<evidence type="ECO:0000256" key="1">
    <source>
        <dbReference type="SAM" id="MobiDB-lite"/>
    </source>
</evidence>
<dbReference type="EMBL" id="BPLQ01010785">
    <property type="protein sequence ID" value="GIY53626.1"/>
    <property type="molecule type" value="Genomic_DNA"/>
</dbReference>
<organism evidence="2 3">
    <name type="scientific">Caerostris darwini</name>
    <dbReference type="NCBI Taxonomy" id="1538125"/>
    <lineage>
        <taxon>Eukaryota</taxon>
        <taxon>Metazoa</taxon>
        <taxon>Ecdysozoa</taxon>
        <taxon>Arthropoda</taxon>
        <taxon>Chelicerata</taxon>
        <taxon>Arachnida</taxon>
        <taxon>Araneae</taxon>
        <taxon>Araneomorphae</taxon>
        <taxon>Entelegynae</taxon>
        <taxon>Araneoidea</taxon>
        <taxon>Araneidae</taxon>
        <taxon>Caerostris</taxon>
    </lineage>
</organism>
<comment type="caution">
    <text evidence="2">The sequence shown here is derived from an EMBL/GenBank/DDBJ whole genome shotgun (WGS) entry which is preliminary data.</text>
</comment>
<evidence type="ECO:0000313" key="3">
    <source>
        <dbReference type="Proteomes" id="UP001054837"/>
    </source>
</evidence>
<evidence type="ECO:0000313" key="2">
    <source>
        <dbReference type="EMBL" id="GIY53626.1"/>
    </source>
</evidence>